<evidence type="ECO:0000256" key="9">
    <source>
        <dbReference type="HAMAP-Rule" id="MF_01148"/>
    </source>
</evidence>
<keyword evidence="3 9" id="KW-1003">Cell membrane</keyword>
<feature type="transmembrane region" description="Helical" evidence="9">
    <location>
        <begin position="172"/>
        <end position="198"/>
    </location>
</feature>
<dbReference type="AlphaFoldDB" id="A0A7Y9IUE0"/>
<evidence type="ECO:0000256" key="2">
    <source>
        <dbReference type="ARBA" id="ARBA00010065"/>
    </source>
</evidence>
<dbReference type="PANTHER" id="PTHR38686:SF1">
    <property type="entry name" value="APOLIPOPROTEIN N-ACYLTRANSFERASE"/>
    <property type="match status" value="1"/>
</dbReference>
<reference evidence="11 12" key="1">
    <citation type="submission" date="2020-07" db="EMBL/GenBank/DDBJ databases">
        <title>Genomic Encyclopedia of Type Strains, Phase IV (KMG-V): Genome sequencing to study the core and pangenomes of soil and plant-associated prokaryotes.</title>
        <authorList>
            <person name="Whitman W."/>
        </authorList>
    </citation>
    <scope>NUCLEOTIDE SEQUENCE [LARGE SCALE GENOMIC DNA]</scope>
    <source>
        <strain evidence="11 12">SAS40</strain>
    </source>
</reference>
<dbReference type="NCBIfam" id="TIGR00546">
    <property type="entry name" value="lnt"/>
    <property type="match status" value="1"/>
</dbReference>
<evidence type="ECO:0000256" key="7">
    <source>
        <dbReference type="ARBA" id="ARBA00023136"/>
    </source>
</evidence>
<protein>
    <recommendedName>
        <fullName evidence="9">Apolipoprotein N-acyltransferase</fullName>
        <shortName evidence="9">ALP N-acyltransferase</shortName>
        <ecNumber evidence="9">2.3.1.269</ecNumber>
    </recommendedName>
</protein>
<dbReference type="InterPro" id="IPR045378">
    <property type="entry name" value="LNT_N"/>
</dbReference>
<name>A0A7Y9IUE0_9BURK</name>
<dbReference type="RefSeq" id="WP_179585754.1">
    <property type="nucleotide sequence ID" value="NZ_JACBYR010000001.1"/>
</dbReference>
<feature type="transmembrane region" description="Helical" evidence="9">
    <location>
        <begin position="82"/>
        <end position="108"/>
    </location>
</feature>
<evidence type="ECO:0000313" key="12">
    <source>
        <dbReference type="Proteomes" id="UP000542125"/>
    </source>
</evidence>
<feature type="transmembrane region" description="Helical" evidence="9">
    <location>
        <begin position="56"/>
        <end position="76"/>
    </location>
</feature>
<evidence type="ECO:0000259" key="10">
    <source>
        <dbReference type="PROSITE" id="PS50263"/>
    </source>
</evidence>
<dbReference type="GO" id="GO:0016410">
    <property type="term" value="F:N-acyltransferase activity"/>
    <property type="evidence" value="ECO:0007669"/>
    <property type="project" value="UniProtKB-UniRule"/>
</dbReference>
<gene>
    <name evidence="9" type="primary">lnt</name>
    <name evidence="11" type="ORF">FHW18_001944</name>
</gene>
<organism evidence="11 12">
    <name type="scientific">Pigmentiphaga litoralis</name>
    <dbReference type="NCBI Taxonomy" id="516702"/>
    <lineage>
        <taxon>Bacteria</taxon>
        <taxon>Pseudomonadati</taxon>
        <taxon>Pseudomonadota</taxon>
        <taxon>Betaproteobacteria</taxon>
        <taxon>Burkholderiales</taxon>
        <taxon>Alcaligenaceae</taxon>
        <taxon>Pigmentiphaga</taxon>
    </lineage>
</organism>
<dbReference type="UniPathway" id="UPA00666"/>
<sequence length="564" mass="60525">MRRPSASLVGALLLGALHGLAFAPVPFPAWLLPFVQIAAFAGLCVLTWRSASVPRATVLGFVFGMGHFGVGISWIYTSLHVYAHMVAPLAIMGVVLLSAYLSMFTAAATSFARWVSRGPDAPAGVPTRWTALLSTVAMATAWTAAEWVRGVLFTGFPWLNAGYAHVDGPLHGWASLVGVYGVAFLATLTAAGIAAFVMHAKTQRGAGLPLALAVLICLLGAGAGRISWVTPHGDPITVRLVQANIPLDDKFDPAFIWQGMDAHRRLAEMPTANGRPIDLTLLPETAVPVFQDQLTPAAWGEWVGSAATAKSTFVLGVALRDVRPDREYFYNGVVELDGNTSEDALVAGRPGHRYSKNHLVPFGEFVPPGFKWFVNAMVMPLGDFDRGAPRQRPFAIAGQHVAMNICYEDVFGEELLPAIRPWSGDDDDAPEQAPDDDADLEAGATILANVSNLAWFGDSLALPQHLQMSRMRVRETERPMLRATNTGMTAVIDATGNVQSQLRPLTVGALDATVQGTTGLTPYARTGNAPVLGVLLALLAFLTWHRKRRKAPAQTKTARSARRS</sequence>
<keyword evidence="12" id="KW-1185">Reference proteome</keyword>
<keyword evidence="5 9" id="KW-0812">Transmembrane</keyword>
<dbReference type="Gene3D" id="3.60.110.10">
    <property type="entry name" value="Carbon-nitrogen hydrolase"/>
    <property type="match status" value="1"/>
</dbReference>
<keyword evidence="6 9" id="KW-1133">Transmembrane helix</keyword>
<dbReference type="CDD" id="cd07571">
    <property type="entry name" value="ALP_N-acyl_transferase"/>
    <property type="match status" value="1"/>
</dbReference>
<dbReference type="GO" id="GO:0005886">
    <property type="term" value="C:plasma membrane"/>
    <property type="evidence" value="ECO:0007669"/>
    <property type="project" value="UniProtKB-SubCell"/>
</dbReference>
<keyword evidence="4 9" id="KW-0808">Transferase</keyword>
<accession>A0A7Y9IUE0</accession>
<feature type="transmembrane region" description="Helical" evidence="9">
    <location>
        <begin position="527"/>
        <end position="544"/>
    </location>
</feature>
<dbReference type="InterPro" id="IPR003010">
    <property type="entry name" value="C-N_Hydrolase"/>
</dbReference>
<dbReference type="HAMAP" id="MF_01148">
    <property type="entry name" value="Lnt"/>
    <property type="match status" value="1"/>
</dbReference>
<keyword evidence="8 9" id="KW-0012">Acyltransferase</keyword>
<evidence type="ECO:0000256" key="8">
    <source>
        <dbReference type="ARBA" id="ARBA00023315"/>
    </source>
</evidence>
<feature type="transmembrane region" description="Helical" evidence="9">
    <location>
        <begin position="210"/>
        <end position="228"/>
    </location>
</feature>
<dbReference type="Pfam" id="PF20154">
    <property type="entry name" value="LNT_N"/>
    <property type="match status" value="1"/>
</dbReference>
<dbReference type="InterPro" id="IPR036526">
    <property type="entry name" value="C-N_Hydrolase_sf"/>
</dbReference>
<keyword evidence="7 9" id="KW-0472">Membrane</keyword>
<evidence type="ECO:0000256" key="3">
    <source>
        <dbReference type="ARBA" id="ARBA00022475"/>
    </source>
</evidence>
<keyword evidence="11" id="KW-0449">Lipoprotein</keyword>
<dbReference type="Pfam" id="PF00795">
    <property type="entry name" value="CN_hydrolase"/>
    <property type="match status" value="2"/>
</dbReference>
<proteinExistence type="inferred from homology"/>
<evidence type="ECO:0000313" key="11">
    <source>
        <dbReference type="EMBL" id="NYE82673.1"/>
    </source>
</evidence>
<feature type="transmembrane region" description="Helical" evidence="9">
    <location>
        <begin position="31"/>
        <end position="49"/>
    </location>
</feature>
<dbReference type="GO" id="GO:0042158">
    <property type="term" value="P:lipoprotein biosynthetic process"/>
    <property type="evidence" value="ECO:0007669"/>
    <property type="project" value="UniProtKB-UniRule"/>
</dbReference>
<comment type="catalytic activity">
    <reaction evidence="9">
        <text>N-terminal S-1,2-diacyl-sn-glyceryl-L-cysteinyl-[lipoprotein] + a glycerophospholipid = N-acyl-S-1,2-diacyl-sn-glyceryl-L-cysteinyl-[lipoprotein] + a 2-acyl-sn-glycero-3-phospholipid + H(+)</text>
        <dbReference type="Rhea" id="RHEA:48228"/>
        <dbReference type="Rhea" id="RHEA-COMP:14681"/>
        <dbReference type="Rhea" id="RHEA-COMP:14684"/>
        <dbReference type="ChEBI" id="CHEBI:15378"/>
        <dbReference type="ChEBI" id="CHEBI:136912"/>
        <dbReference type="ChEBI" id="CHEBI:140656"/>
        <dbReference type="ChEBI" id="CHEBI:140657"/>
        <dbReference type="ChEBI" id="CHEBI:140660"/>
        <dbReference type="EC" id="2.3.1.269"/>
    </reaction>
</comment>
<evidence type="ECO:0000256" key="1">
    <source>
        <dbReference type="ARBA" id="ARBA00004651"/>
    </source>
</evidence>
<evidence type="ECO:0000256" key="6">
    <source>
        <dbReference type="ARBA" id="ARBA00022989"/>
    </source>
</evidence>
<comment type="pathway">
    <text evidence="9">Protein modification; lipoprotein biosynthesis (N-acyl transfer).</text>
</comment>
<dbReference type="EC" id="2.3.1.269" evidence="9"/>
<dbReference type="Proteomes" id="UP000542125">
    <property type="component" value="Unassembled WGS sequence"/>
</dbReference>
<dbReference type="SUPFAM" id="SSF56317">
    <property type="entry name" value="Carbon-nitrogen hydrolase"/>
    <property type="match status" value="1"/>
</dbReference>
<feature type="domain" description="CN hydrolase" evidence="10">
    <location>
        <begin position="241"/>
        <end position="516"/>
    </location>
</feature>
<evidence type="ECO:0000256" key="5">
    <source>
        <dbReference type="ARBA" id="ARBA00022692"/>
    </source>
</evidence>
<evidence type="ECO:0000256" key="4">
    <source>
        <dbReference type="ARBA" id="ARBA00022679"/>
    </source>
</evidence>
<comment type="subcellular location">
    <subcellularLocation>
        <location evidence="1 9">Cell membrane</location>
        <topology evidence="1 9">Multi-pass membrane protein</topology>
    </subcellularLocation>
</comment>
<comment type="function">
    <text evidence="9">Catalyzes the phospholipid dependent N-acylation of the N-terminal cysteine of apolipoprotein, the last step in lipoprotein maturation.</text>
</comment>
<dbReference type="EMBL" id="JACBYR010000001">
    <property type="protein sequence ID" value="NYE82673.1"/>
    <property type="molecule type" value="Genomic_DNA"/>
</dbReference>
<dbReference type="PANTHER" id="PTHR38686">
    <property type="entry name" value="APOLIPOPROTEIN N-ACYLTRANSFERASE"/>
    <property type="match status" value="1"/>
</dbReference>
<feature type="transmembrane region" description="Helical" evidence="9">
    <location>
        <begin position="129"/>
        <end position="152"/>
    </location>
</feature>
<dbReference type="InterPro" id="IPR004563">
    <property type="entry name" value="Apolipo_AcylTrfase"/>
</dbReference>
<comment type="caution">
    <text evidence="11">The sequence shown here is derived from an EMBL/GenBank/DDBJ whole genome shotgun (WGS) entry which is preliminary data.</text>
</comment>
<dbReference type="PROSITE" id="PS50263">
    <property type="entry name" value="CN_HYDROLASE"/>
    <property type="match status" value="1"/>
</dbReference>
<comment type="similarity">
    <text evidence="2 9">Belongs to the CN hydrolase family. Apolipoprotein N-acyltransferase subfamily.</text>
</comment>